<feature type="domain" description="NADP-dependent oxidoreductase" evidence="1">
    <location>
        <begin position="15"/>
        <end position="215"/>
    </location>
</feature>
<name>A0ABW6IF92_9CYAN</name>
<evidence type="ECO:0000313" key="2">
    <source>
        <dbReference type="EMBL" id="MFE4106542.1"/>
    </source>
</evidence>
<dbReference type="PANTHER" id="PTHR43312">
    <property type="entry name" value="D-THREO-ALDOSE 1-DEHYDROGENASE"/>
    <property type="match status" value="1"/>
</dbReference>
<keyword evidence="3" id="KW-1185">Reference proteome</keyword>
<organism evidence="2 3">
    <name type="scientific">Almyronema epifaneia S1</name>
    <dbReference type="NCBI Taxonomy" id="2991925"/>
    <lineage>
        <taxon>Bacteria</taxon>
        <taxon>Bacillati</taxon>
        <taxon>Cyanobacteriota</taxon>
        <taxon>Cyanophyceae</taxon>
        <taxon>Nodosilineales</taxon>
        <taxon>Nodosilineaceae</taxon>
        <taxon>Almyronema</taxon>
        <taxon>Almyronema epifaneia</taxon>
    </lineage>
</organism>
<evidence type="ECO:0000313" key="3">
    <source>
        <dbReference type="Proteomes" id="UP001600165"/>
    </source>
</evidence>
<dbReference type="EMBL" id="JBHZOL010000066">
    <property type="protein sequence ID" value="MFE4106542.1"/>
    <property type="molecule type" value="Genomic_DNA"/>
</dbReference>
<dbReference type="EC" id="1.1.1.-" evidence="2"/>
<dbReference type="GO" id="GO:0016491">
    <property type="term" value="F:oxidoreductase activity"/>
    <property type="evidence" value="ECO:0007669"/>
    <property type="project" value="UniProtKB-KW"/>
</dbReference>
<comment type="caution">
    <text evidence="2">The sequence shown here is derived from an EMBL/GenBank/DDBJ whole genome shotgun (WGS) entry which is preliminary data.</text>
</comment>
<dbReference type="Proteomes" id="UP001600165">
    <property type="component" value="Unassembled WGS sequence"/>
</dbReference>
<sequence length="302" mass="33516">MLYRTLGNTQETVSAIGLGGFHIGQQKDEQESIQIIRSAIDRGITFMDNCWDYNKGTSEIRMGKALQDGYRNQVFLMTKIDGRTKALASQQIDESLKRLQTDQVDLLQFHEVIRLEDPDRIFAEDGAAAAFLDAKQAGKIRYIGFTGHKDPLVHLRMLDIAKEHDFHFDAVQMPLNVMDAHFRSFQHSVLPTLIEHGMGVLGMKSMGDGHILKSNVVKPIECLHYALNLPTSVVITGIDSMEILDQAIAAADTFKPMSAEEVTALLSRTAAVAANGRYEPFKTDNQFDATALNPEWLGVPAA</sequence>
<protein>
    <submittedName>
        <fullName evidence="2">Aldo/keto reductase</fullName>
        <ecNumber evidence="2">1.1.1.-</ecNumber>
    </submittedName>
</protein>
<dbReference type="SUPFAM" id="SSF51430">
    <property type="entry name" value="NAD(P)-linked oxidoreductase"/>
    <property type="match status" value="1"/>
</dbReference>
<gene>
    <name evidence="2" type="ORF">ACFVKH_09655</name>
</gene>
<proteinExistence type="predicted"/>
<reference evidence="2 3" key="1">
    <citation type="submission" date="2024-10" db="EMBL/GenBank/DDBJ databases">
        <authorList>
            <person name="Ratan Roy A."/>
            <person name="Morales Sandoval P.H."/>
            <person name="De Los Santos Villalobos S."/>
            <person name="Chakraborty S."/>
            <person name="Mukherjee J."/>
        </authorList>
    </citation>
    <scope>NUCLEOTIDE SEQUENCE [LARGE SCALE GENOMIC DNA]</scope>
    <source>
        <strain evidence="2 3">S1</strain>
    </source>
</reference>
<dbReference type="RefSeq" id="WP_377964394.1">
    <property type="nucleotide sequence ID" value="NZ_JBHZOL010000066.1"/>
</dbReference>
<dbReference type="PANTHER" id="PTHR43312:SF1">
    <property type="entry name" value="NADP-DEPENDENT OXIDOREDUCTASE DOMAIN-CONTAINING PROTEIN"/>
    <property type="match status" value="1"/>
</dbReference>
<evidence type="ECO:0000259" key="1">
    <source>
        <dbReference type="Pfam" id="PF00248"/>
    </source>
</evidence>
<dbReference type="CDD" id="cd19100">
    <property type="entry name" value="AKR_unchar"/>
    <property type="match status" value="1"/>
</dbReference>
<accession>A0ABW6IF92</accession>
<dbReference type="Gene3D" id="3.20.20.100">
    <property type="entry name" value="NADP-dependent oxidoreductase domain"/>
    <property type="match status" value="1"/>
</dbReference>
<dbReference type="InterPro" id="IPR053135">
    <property type="entry name" value="AKR2_Oxidoreductase"/>
</dbReference>
<dbReference type="InterPro" id="IPR023210">
    <property type="entry name" value="NADP_OxRdtase_dom"/>
</dbReference>
<dbReference type="Pfam" id="PF00248">
    <property type="entry name" value="Aldo_ket_red"/>
    <property type="match status" value="1"/>
</dbReference>
<dbReference type="InterPro" id="IPR036812">
    <property type="entry name" value="NAD(P)_OxRdtase_dom_sf"/>
</dbReference>
<keyword evidence="2" id="KW-0560">Oxidoreductase</keyword>